<gene>
    <name evidence="1" type="ORF">FBUS_05395</name>
</gene>
<proteinExistence type="predicted"/>
<name>A0A8E0S114_9TREM</name>
<evidence type="ECO:0000313" key="2">
    <source>
        <dbReference type="Proteomes" id="UP000728185"/>
    </source>
</evidence>
<comment type="caution">
    <text evidence="1">The sequence shown here is derived from an EMBL/GenBank/DDBJ whole genome shotgun (WGS) entry which is preliminary data.</text>
</comment>
<reference evidence="1" key="1">
    <citation type="submission" date="2019-05" db="EMBL/GenBank/DDBJ databases">
        <title>Annotation for the trematode Fasciolopsis buski.</title>
        <authorList>
            <person name="Choi Y.-J."/>
        </authorList>
    </citation>
    <scope>NUCLEOTIDE SEQUENCE</scope>
    <source>
        <strain evidence="1">HT</strain>
        <tissue evidence="1">Whole worm</tissue>
    </source>
</reference>
<dbReference type="Proteomes" id="UP000728185">
    <property type="component" value="Unassembled WGS sequence"/>
</dbReference>
<dbReference type="AlphaFoldDB" id="A0A8E0S114"/>
<dbReference type="EMBL" id="LUCM01005119">
    <property type="protein sequence ID" value="KAA0193309.1"/>
    <property type="molecule type" value="Genomic_DNA"/>
</dbReference>
<evidence type="ECO:0000313" key="1">
    <source>
        <dbReference type="EMBL" id="KAA0193309.1"/>
    </source>
</evidence>
<sequence>GYVKQNGHLTNYNVKYESRFSTERQLLQSDLCEHISVALMNAENSNNPQSTGCSVVHVRPSPFMVTVGIRLSNPCHHTKGEEAIRSLTDALNSEILSRSQKQFVFTPPISVFGKLIGCFL</sequence>
<protein>
    <submittedName>
        <fullName evidence="1">Uncharacterized protein</fullName>
    </submittedName>
</protein>
<accession>A0A8E0S114</accession>
<feature type="non-terminal residue" evidence="1">
    <location>
        <position position="1"/>
    </location>
</feature>
<keyword evidence="2" id="KW-1185">Reference proteome</keyword>
<organism evidence="1 2">
    <name type="scientific">Fasciolopsis buskii</name>
    <dbReference type="NCBI Taxonomy" id="27845"/>
    <lineage>
        <taxon>Eukaryota</taxon>
        <taxon>Metazoa</taxon>
        <taxon>Spiralia</taxon>
        <taxon>Lophotrochozoa</taxon>
        <taxon>Platyhelminthes</taxon>
        <taxon>Trematoda</taxon>
        <taxon>Digenea</taxon>
        <taxon>Plagiorchiida</taxon>
        <taxon>Echinostomata</taxon>
        <taxon>Echinostomatoidea</taxon>
        <taxon>Fasciolidae</taxon>
        <taxon>Fasciolopsis</taxon>
    </lineage>
</organism>